<dbReference type="PANTHER" id="PTHR43762:SF1">
    <property type="entry name" value="D-ARABINONO-1,4-LACTONE OXIDASE"/>
    <property type="match status" value="1"/>
</dbReference>
<dbReference type="Pfam" id="PF08241">
    <property type="entry name" value="Methyltransf_11"/>
    <property type="match status" value="1"/>
</dbReference>
<dbReference type="InterPro" id="IPR029063">
    <property type="entry name" value="SAM-dependent_MTases_sf"/>
</dbReference>
<dbReference type="PROSITE" id="PS51387">
    <property type="entry name" value="FAD_PCMH"/>
    <property type="match status" value="1"/>
</dbReference>
<dbReference type="InterPro" id="IPR006094">
    <property type="entry name" value="Oxid_FAD_bind_N"/>
</dbReference>
<keyword evidence="4" id="KW-1133">Transmembrane helix</keyword>
<dbReference type="EMBL" id="JBGORX010000001">
    <property type="protein sequence ID" value="MFJ1267808.1"/>
    <property type="molecule type" value="Genomic_DNA"/>
</dbReference>
<dbReference type="RefSeq" id="WP_400186619.1">
    <property type="nucleotide sequence ID" value="NZ_JBGORX010000001.1"/>
</dbReference>
<proteinExistence type="predicted"/>
<evidence type="ECO:0000259" key="5">
    <source>
        <dbReference type="PROSITE" id="PS51387"/>
    </source>
</evidence>
<sequence>MSVLSNMMKKLPRLGFFNEIPAGMIDRIYRDKATSFLGKAFQFVQTRVIFAFGFIPLSLIDMVVSGITATFYSFRAFFTTEETQEARLEQMKIYASNFSKNLYALLASPFALISPKLVSLYFVPDANQTETGVSAGGDYHHARNAVIESPETIKDLQDLVIAAARDGKKIMPMGAGFSQGKQFLPEGDEELIVVDLSKLNTVEIRSEEKQAIVGAGAVWSDIKQEANKFALALKVMQASDVFSVGGSLGTNIHGWDIHNGMLSTVVKKIKIINAQGELETLTPEDEKFHLITGGLGLYGIIVSATIDLTDNQLLKEKGVAIEPAQYVEHFRANVMTDPTTRMHLYRLSLDPNNLLGSGVSVSYVKEDNREPVKDNLRPEAAHGTRFDRIMINMARHSPWARQKYWGMERTRLLANDSEAMSVNKIMQPPINAMFNASKSETEWLQEFFLPEENLAGFLKELGALLQENEVALLNASVRFVKQNNKSPMSYAYDGDRFAVVLCFNQSLEEKAIIKARKWIRQAQHLAVEKGGTYYLPYQHISNPEDFHTAYPHVDEALRAKEAVDPNHLFVSGFYQRFMMPKPETKNHFKAIMANEETKAKFAGFLKNVLHRIDSDKFFILLEDILKYNDSHEEIYQELSRRLPEIAPGVLGDLSRILDSLSAIKTDLGEQAHNLLPQEMKTIDGLVEIGYPGRFVNGFKQHYKITGEIVAVYEQQSITDYIQTGFPRPYDRFEQLDYSKPNLANLNENTADVITCYVGLHHFEDDELETFLEEVKRVLRPDGRFLLVDHDVTDEETMSMAHMAHTIFNVVTGVSLEEEMKETRKFHSMDHWKQKLQEHGLGYAVDGPDVPLVRNGDPSRNRMISFAKPGPLFQLKPIAAEVQVHGVEVEHSPPQAMVLDYRRPSTHSKAQTMLRAGTFSVPVDITSSTVTDEDDNELTISTYH</sequence>
<dbReference type="InterPro" id="IPR016164">
    <property type="entry name" value="FAD-linked_Oxase-like_C"/>
</dbReference>
<evidence type="ECO:0000256" key="4">
    <source>
        <dbReference type="SAM" id="Phobius"/>
    </source>
</evidence>
<reference evidence="6 7" key="1">
    <citation type="submission" date="2024-08" db="EMBL/GenBank/DDBJ databases">
        <title>Draft Genome Sequence of Legionella lytica strain DSB2004, Isolated From a Fire Sprinkler System.</title>
        <authorList>
            <person name="Everhart A.D."/>
            <person name="Kidane D.T."/>
            <person name="Farone A.L."/>
            <person name="Farone M.B."/>
        </authorList>
    </citation>
    <scope>NUCLEOTIDE SEQUENCE [LARGE SCALE GENOMIC DNA]</scope>
    <source>
        <strain evidence="6 7">DSB2004</strain>
    </source>
</reference>
<evidence type="ECO:0000256" key="1">
    <source>
        <dbReference type="ARBA" id="ARBA00022630"/>
    </source>
</evidence>
<evidence type="ECO:0000256" key="2">
    <source>
        <dbReference type="ARBA" id="ARBA00022827"/>
    </source>
</evidence>
<feature type="transmembrane region" description="Helical" evidence="4">
    <location>
        <begin position="48"/>
        <end position="74"/>
    </location>
</feature>
<protein>
    <submittedName>
        <fullName evidence="6">FAD-binding protein</fullName>
    </submittedName>
</protein>
<organism evidence="6 7">
    <name type="scientific">Legionella lytica</name>
    <dbReference type="NCBI Taxonomy" id="96232"/>
    <lineage>
        <taxon>Bacteria</taxon>
        <taxon>Pseudomonadati</taxon>
        <taxon>Pseudomonadota</taxon>
        <taxon>Gammaproteobacteria</taxon>
        <taxon>Legionellales</taxon>
        <taxon>Legionellaceae</taxon>
        <taxon>Legionella</taxon>
    </lineage>
</organism>
<keyword evidence="1" id="KW-0285">Flavoprotein</keyword>
<dbReference type="InterPro" id="IPR007173">
    <property type="entry name" value="ALO_C"/>
</dbReference>
<dbReference type="InterPro" id="IPR013216">
    <property type="entry name" value="Methyltransf_11"/>
</dbReference>
<evidence type="ECO:0000313" key="6">
    <source>
        <dbReference type="EMBL" id="MFJ1267808.1"/>
    </source>
</evidence>
<keyword evidence="3" id="KW-0560">Oxidoreductase</keyword>
<dbReference type="InterPro" id="IPR010031">
    <property type="entry name" value="FAD_lactone_oxidase-like"/>
</dbReference>
<gene>
    <name evidence="6" type="ORF">ACD661_04435</name>
</gene>
<dbReference type="PANTHER" id="PTHR43762">
    <property type="entry name" value="L-GULONOLACTONE OXIDASE"/>
    <property type="match status" value="1"/>
</dbReference>
<evidence type="ECO:0000313" key="7">
    <source>
        <dbReference type="Proteomes" id="UP001615550"/>
    </source>
</evidence>
<evidence type="ECO:0000256" key="3">
    <source>
        <dbReference type="ARBA" id="ARBA00023002"/>
    </source>
</evidence>
<feature type="domain" description="FAD-binding PCMH-type" evidence="5">
    <location>
        <begin position="139"/>
        <end position="311"/>
    </location>
</feature>
<comment type="caution">
    <text evidence="6">The sequence shown here is derived from an EMBL/GenBank/DDBJ whole genome shotgun (WGS) entry which is preliminary data.</text>
</comment>
<dbReference type="SUPFAM" id="SSF53335">
    <property type="entry name" value="S-adenosyl-L-methionine-dependent methyltransferases"/>
    <property type="match status" value="1"/>
</dbReference>
<keyword evidence="4" id="KW-0812">Transmembrane</keyword>
<dbReference type="InterPro" id="IPR016169">
    <property type="entry name" value="FAD-bd_PCMH_sub2"/>
</dbReference>
<dbReference type="SUPFAM" id="SSF56176">
    <property type="entry name" value="FAD-binding/transporter-associated domain-like"/>
    <property type="match status" value="1"/>
</dbReference>
<name>A0ABW8D548_9GAMM</name>
<dbReference type="Proteomes" id="UP001615550">
    <property type="component" value="Unassembled WGS sequence"/>
</dbReference>
<dbReference type="Gene3D" id="3.30.465.10">
    <property type="match status" value="1"/>
</dbReference>
<dbReference type="Pfam" id="PF01565">
    <property type="entry name" value="FAD_binding_4"/>
    <property type="match status" value="1"/>
</dbReference>
<dbReference type="InterPro" id="IPR036318">
    <property type="entry name" value="FAD-bd_PCMH-like_sf"/>
</dbReference>
<dbReference type="Pfam" id="PF04030">
    <property type="entry name" value="ALO"/>
    <property type="match status" value="1"/>
</dbReference>
<keyword evidence="4" id="KW-0472">Membrane</keyword>
<dbReference type="InterPro" id="IPR016166">
    <property type="entry name" value="FAD-bd_PCMH"/>
</dbReference>
<accession>A0ABW8D548</accession>
<keyword evidence="7" id="KW-1185">Reference proteome</keyword>
<dbReference type="SUPFAM" id="SSF55103">
    <property type="entry name" value="FAD-linked oxidases, C-terminal domain"/>
    <property type="match status" value="1"/>
</dbReference>
<keyword evidence="2" id="KW-0274">FAD</keyword>
<dbReference type="Gene3D" id="3.40.50.150">
    <property type="entry name" value="Vaccinia Virus protein VP39"/>
    <property type="match status" value="1"/>
</dbReference>